<name>A0A9W6L482_9PSEU</name>
<keyword evidence="6" id="KW-0560">Oxidoreductase</keyword>
<dbReference type="PRINTS" id="PR00368">
    <property type="entry name" value="FADPNR"/>
</dbReference>
<evidence type="ECO:0000256" key="6">
    <source>
        <dbReference type="ARBA" id="ARBA00023002"/>
    </source>
</evidence>
<reference evidence="11" key="1">
    <citation type="journal article" date="2014" name="Int. J. Syst. Evol. Microbiol.">
        <title>Complete genome sequence of Corynebacterium casei LMG S-19264T (=DSM 44701T), isolated from a smear-ripened cheese.</title>
        <authorList>
            <consortium name="US DOE Joint Genome Institute (JGI-PGF)"/>
            <person name="Walter F."/>
            <person name="Albersmeier A."/>
            <person name="Kalinowski J."/>
            <person name="Ruckert C."/>
        </authorList>
    </citation>
    <scope>NUCLEOTIDE SEQUENCE</scope>
    <source>
        <strain evidence="11">VKM Ac-1069</strain>
    </source>
</reference>
<dbReference type="InterPro" id="IPR036188">
    <property type="entry name" value="FAD/NAD-bd_sf"/>
</dbReference>
<keyword evidence="7" id="KW-0520">NAD</keyword>
<evidence type="ECO:0000256" key="1">
    <source>
        <dbReference type="ARBA" id="ARBA00005272"/>
    </source>
</evidence>
<keyword evidence="3" id="KW-0285">Flavoprotein</keyword>
<comment type="caution">
    <text evidence="11">The sequence shown here is derived from an EMBL/GenBank/DDBJ whole genome shotgun (WGS) entry which is preliminary data.</text>
</comment>
<evidence type="ECO:0000313" key="12">
    <source>
        <dbReference type="Proteomes" id="UP001143463"/>
    </source>
</evidence>
<dbReference type="Gene3D" id="3.50.50.100">
    <property type="match status" value="1"/>
</dbReference>
<evidence type="ECO:0000256" key="2">
    <source>
        <dbReference type="ARBA" id="ARBA00012637"/>
    </source>
</evidence>
<feature type="domain" description="External alternative NADH-ubiquinone oxidoreductase-like C-terminal" evidence="10">
    <location>
        <begin position="367"/>
        <end position="421"/>
    </location>
</feature>
<accession>A0A9W6L482</accession>
<proteinExistence type="inferred from homology"/>
<keyword evidence="12" id="KW-1185">Reference proteome</keyword>
<evidence type="ECO:0000256" key="4">
    <source>
        <dbReference type="ARBA" id="ARBA00022827"/>
    </source>
</evidence>
<evidence type="ECO:0000259" key="10">
    <source>
        <dbReference type="Pfam" id="PF22366"/>
    </source>
</evidence>
<comment type="catalytic activity">
    <reaction evidence="8">
        <text>a quinone + NADH + H(+) = a quinol + NAD(+)</text>
        <dbReference type="Rhea" id="RHEA:46160"/>
        <dbReference type="ChEBI" id="CHEBI:15378"/>
        <dbReference type="ChEBI" id="CHEBI:24646"/>
        <dbReference type="ChEBI" id="CHEBI:57540"/>
        <dbReference type="ChEBI" id="CHEBI:57945"/>
        <dbReference type="ChEBI" id="CHEBI:132124"/>
        <dbReference type="EC" id="1.6.5.9"/>
    </reaction>
</comment>
<dbReference type="SUPFAM" id="SSF51905">
    <property type="entry name" value="FAD/NAD(P)-binding domain"/>
    <property type="match status" value="1"/>
</dbReference>
<evidence type="ECO:0000256" key="7">
    <source>
        <dbReference type="ARBA" id="ARBA00023027"/>
    </source>
</evidence>
<comment type="similarity">
    <text evidence="1">Belongs to the NADH dehydrogenase family.</text>
</comment>
<evidence type="ECO:0000313" key="11">
    <source>
        <dbReference type="EMBL" id="GLL11959.1"/>
    </source>
</evidence>
<dbReference type="PANTHER" id="PTHR43706:SF47">
    <property type="entry name" value="EXTERNAL NADH-UBIQUINONE OXIDOREDUCTASE 1, MITOCHONDRIAL-RELATED"/>
    <property type="match status" value="1"/>
</dbReference>
<evidence type="ECO:0000256" key="3">
    <source>
        <dbReference type="ARBA" id="ARBA00022630"/>
    </source>
</evidence>
<dbReference type="InterPro" id="IPR054585">
    <property type="entry name" value="NDH2-like_C"/>
</dbReference>
<dbReference type="Pfam" id="PF07992">
    <property type="entry name" value="Pyr_redox_2"/>
    <property type="match status" value="1"/>
</dbReference>
<dbReference type="RefSeq" id="WP_037045283.1">
    <property type="nucleotide sequence ID" value="NZ_BAAAUZ010000008.1"/>
</dbReference>
<evidence type="ECO:0000256" key="8">
    <source>
        <dbReference type="ARBA" id="ARBA00047599"/>
    </source>
</evidence>
<keyword evidence="5" id="KW-0809">Transit peptide</keyword>
<feature type="domain" description="FAD/NAD(P)-binding" evidence="9">
    <location>
        <begin position="16"/>
        <end position="341"/>
    </location>
</feature>
<dbReference type="GO" id="GO:0050136">
    <property type="term" value="F:NADH dehydrogenase (quinone) (non-electrogenic) activity"/>
    <property type="evidence" value="ECO:0007669"/>
    <property type="project" value="UniProtKB-EC"/>
</dbReference>
<dbReference type="InterPro" id="IPR045024">
    <property type="entry name" value="NDH-2"/>
</dbReference>
<dbReference type="AlphaFoldDB" id="A0A9W6L482"/>
<sequence>MHNSALGRAEESRRPQVVVIGGGFGGVRGAKALARADVDVTLVDRTNHHLFQPLLYQVATGILPPGLIAPALRRVVTKERTIRTLLAEVHGMDLERKVVRAVTPTGQTLELPYDYLVVAGGATHAYFGHPQWSQFAPAMKTIDDARMLRSHILGAYELAELATDDAERAARLTFVVVGAGPTGVEITGQLAELARYVLPEDYRSIDTRRARIILLDAGPSVLAPFAPKLQDYTRRRLESMGVEVRLSTTATDIDSESITVTGPTGEERIVARTKIWAAGVQASPLAAMLAKATGTPTDRSGRLAVHPDCSVPGADGVYAIGDMVTTADRLPGVAQVAMQQGTYVGRRIADRVRGDISTPAPFRYSDKGSMATIGARQAVAQVGGVTITGHLAYLLWCYVHVMFLIGWGNRLGTLYDWLRSLHHARNRGHRLINLTGATAVEELPAAA</sequence>
<gene>
    <name evidence="11" type="ORF">GCM10017577_31000</name>
</gene>
<dbReference type="InterPro" id="IPR023753">
    <property type="entry name" value="FAD/NAD-binding_dom"/>
</dbReference>
<dbReference type="Pfam" id="PF22366">
    <property type="entry name" value="NDH2_C"/>
    <property type="match status" value="1"/>
</dbReference>
<reference evidence="11" key="2">
    <citation type="submission" date="2023-01" db="EMBL/GenBank/DDBJ databases">
        <authorList>
            <person name="Sun Q."/>
            <person name="Evtushenko L."/>
        </authorList>
    </citation>
    <scope>NUCLEOTIDE SEQUENCE</scope>
    <source>
        <strain evidence="11">VKM Ac-1069</strain>
    </source>
</reference>
<evidence type="ECO:0000259" key="9">
    <source>
        <dbReference type="Pfam" id="PF07992"/>
    </source>
</evidence>
<keyword evidence="4" id="KW-0274">FAD</keyword>
<dbReference type="EMBL" id="BSFQ01000011">
    <property type="protein sequence ID" value="GLL11959.1"/>
    <property type="molecule type" value="Genomic_DNA"/>
</dbReference>
<protein>
    <recommendedName>
        <fullName evidence="2">NADH:ubiquinone reductase (non-electrogenic)</fullName>
        <ecNumber evidence="2">1.6.5.9</ecNumber>
    </recommendedName>
</protein>
<dbReference type="Proteomes" id="UP001143463">
    <property type="component" value="Unassembled WGS sequence"/>
</dbReference>
<evidence type="ECO:0000256" key="5">
    <source>
        <dbReference type="ARBA" id="ARBA00022946"/>
    </source>
</evidence>
<dbReference type="PANTHER" id="PTHR43706">
    <property type="entry name" value="NADH DEHYDROGENASE"/>
    <property type="match status" value="1"/>
</dbReference>
<dbReference type="PRINTS" id="PR00411">
    <property type="entry name" value="PNDRDTASEI"/>
</dbReference>
<organism evidence="11 12">
    <name type="scientific">Pseudonocardia halophobica</name>
    <dbReference type="NCBI Taxonomy" id="29401"/>
    <lineage>
        <taxon>Bacteria</taxon>
        <taxon>Bacillati</taxon>
        <taxon>Actinomycetota</taxon>
        <taxon>Actinomycetes</taxon>
        <taxon>Pseudonocardiales</taxon>
        <taxon>Pseudonocardiaceae</taxon>
        <taxon>Pseudonocardia</taxon>
    </lineage>
</organism>
<dbReference type="EC" id="1.6.5.9" evidence="2"/>